<accession>A0A941W281</accession>
<organism evidence="6 7">
    <name type="scientific">Candidatus Scalindua arabica</name>
    <dbReference type="NCBI Taxonomy" id="1127984"/>
    <lineage>
        <taxon>Bacteria</taxon>
        <taxon>Pseudomonadati</taxon>
        <taxon>Planctomycetota</taxon>
        <taxon>Candidatus Brocadiia</taxon>
        <taxon>Candidatus Brocadiales</taxon>
        <taxon>Candidatus Scalinduaceae</taxon>
        <taxon>Candidatus Scalindua</taxon>
    </lineage>
</organism>
<evidence type="ECO:0000256" key="4">
    <source>
        <dbReference type="SAM" id="Phobius"/>
    </source>
</evidence>
<dbReference type="Proteomes" id="UP000722750">
    <property type="component" value="Unassembled WGS sequence"/>
</dbReference>
<protein>
    <recommendedName>
        <fullName evidence="5">Band 7 domain-containing protein</fullName>
    </recommendedName>
</protein>
<keyword evidence="4" id="KW-0472">Membrane</keyword>
<reference evidence="6" key="1">
    <citation type="journal article" date="2021" name="ISME J.">
        <title>Fine-scale metabolic discontinuity in a stratified prokaryote microbiome of a Red Sea deep halocline.</title>
        <authorList>
            <person name="Michoud G."/>
            <person name="Ngugi D.K."/>
            <person name="Barozzi A."/>
            <person name="Merlino G."/>
            <person name="Calleja M.L."/>
            <person name="Delgado-Huertas A."/>
            <person name="Moran X.A.G."/>
            <person name="Daffonchio D."/>
        </authorList>
    </citation>
    <scope>NUCLEOTIDE SEQUENCE</scope>
    <source>
        <strain evidence="6">SuakinDeep_MAG55_1</strain>
    </source>
</reference>
<comment type="caution">
    <text evidence="6">The sequence shown here is derived from an EMBL/GenBank/DDBJ whole genome shotgun (WGS) entry which is preliminary data.</text>
</comment>
<gene>
    <name evidence="6" type="ORF">MAG551_01298</name>
</gene>
<evidence type="ECO:0000259" key="5">
    <source>
        <dbReference type="Pfam" id="PF01145"/>
    </source>
</evidence>
<dbReference type="SUPFAM" id="SSF117892">
    <property type="entry name" value="Band 7/SPFH domain"/>
    <property type="match status" value="1"/>
</dbReference>
<feature type="compositionally biased region" description="Basic and acidic residues" evidence="3">
    <location>
        <begin position="379"/>
        <end position="407"/>
    </location>
</feature>
<feature type="transmembrane region" description="Helical" evidence="4">
    <location>
        <begin position="20"/>
        <end position="37"/>
    </location>
</feature>
<evidence type="ECO:0000256" key="2">
    <source>
        <dbReference type="SAM" id="Coils"/>
    </source>
</evidence>
<dbReference type="Gene3D" id="3.30.479.30">
    <property type="entry name" value="Band 7 domain"/>
    <property type="match status" value="1"/>
</dbReference>
<evidence type="ECO:0000256" key="1">
    <source>
        <dbReference type="ARBA" id="ARBA00004167"/>
    </source>
</evidence>
<comment type="subcellular location">
    <subcellularLocation>
        <location evidence="1">Membrane</location>
        <topology evidence="1">Single-pass membrane protein</topology>
    </subcellularLocation>
</comment>
<dbReference type="InterPro" id="IPR036013">
    <property type="entry name" value="Band_7/SPFH_dom_sf"/>
</dbReference>
<feature type="coiled-coil region" evidence="2">
    <location>
        <begin position="173"/>
        <end position="232"/>
    </location>
</feature>
<evidence type="ECO:0000256" key="3">
    <source>
        <dbReference type="SAM" id="MobiDB-lite"/>
    </source>
</evidence>
<name>A0A941W281_9BACT</name>
<sequence length="407" mass="46581">MDKNFNPKGVKKKHLVSMKTIFFVIVPIIIIVILIMGGRRLSWKEIKGDEVAVIINNITGKISTIDRAGAIVYYPFIQDLYILDKSEQSMSMTSANISAEYPQGNPIILKTRDGGDVSLDMIIQYRLISKIADKVVLNTGTADTYKKKWIQDYAKTICRYEFGELEIGEFPEAEKRRQKTQEASDELDRLLNQHGIMMTSLNFIDYRYYREYAEKIQERRIADKEVEEQRQRGDAAKENQERVVTEETKKLDVAVSRFRGQLYNMEIDANAEAAKVKQEGIAYLAKAKFDADADYERLKKDAEAILAVREAEAAGILALRDALEGEGGRNLVKLEYAKRLREAKIIGTPVLRAAKEIPQLRIRERERNLRALELMPPSAKEEGKTPLEKEKKSLEKGEKTLEKEQKQ</sequence>
<evidence type="ECO:0000313" key="7">
    <source>
        <dbReference type="Proteomes" id="UP000722750"/>
    </source>
</evidence>
<proteinExistence type="predicted"/>
<feature type="domain" description="Band 7" evidence="5">
    <location>
        <begin position="45"/>
        <end position="234"/>
    </location>
</feature>
<keyword evidence="4" id="KW-0812">Transmembrane</keyword>
<dbReference type="GO" id="GO:0016020">
    <property type="term" value="C:membrane"/>
    <property type="evidence" value="ECO:0007669"/>
    <property type="project" value="UniProtKB-SubCell"/>
</dbReference>
<dbReference type="AlphaFoldDB" id="A0A941W281"/>
<evidence type="ECO:0000313" key="6">
    <source>
        <dbReference type="EMBL" id="MBS1258245.1"/>
    </source>
</evidence>
<dbReference type="EMBL" id="JAANXD010000056">
    <property type="protein sequence ID" value="MBS1258245.1"/>
    <property type="molecule type" value="Genomic_DNA"/>
</dbReference>
<feature type="region of interest" description="Disordered" evidence="3">
    <location>
        <begin position="371"/>
        <end position="407"/>
    </location>
</feature>
<dbReference type="InterPro" id="IPR001107">
    <property type="entry name" value="Band_7"/>
</dbReference>
<keyword evidence="2" id="KW-0175">Coiled coil</keyword>
<dbReference type="Pfam" id="PF01145">
    <property type="entry name" value="Band_7"/>
    <property type="match status" value="1"/>
</dbReference>
<keyword evidence="4" id="KW-1133">Transmembrane helix</keyword>